<dbReference type="Pfam" id="PF13460">
    <property type="entry name" value="NAD_binding_10"/>
    <property type="match status" value="1"/>
</dbReference>
<evidence type="ECO:0000259" key="1">
    <source>
        <dbReference type="Pfam" id="PF13460"/>
    </source>
</evidence>
<dbReference type="GO" id="GO:0042602">
    <property type="term" value="F:riboflavin reductase (NADPH) activity"/>
    <property type="evidence" value="ECO:0007669"/>
    <property type="project" value="TreeGrafter"/>
</dbReference>
<name>A0A1H6UFE7_9DEIO</name>
<evidence type="ECO:0000313" key="2">
    <source>
        <dbReference type="EMBL" id="SEI91133.1"/>
    </source>
</evidence>
<dbReference type="PANTHER" id="PTHR43355:SF2">
    <property type="entry name" value="FLAVIN REDUCTASE (NADPH)"/>
    <property type="match status" value="1"/>
</dbReference>
<dbReference type="Proteomes" id="UP000199223">
    <property type="component" value="Unassembled WGS sequence"/>
</dbReference>
<protein>
    <submittedName>
        <fullName evidence="2">Putative NADH-flavin reductase</fullName>
    </submittedName>
</protein>
<dbReference type="Gene3D" id="3.40.50.720">
    <property type="entry name" value="NAD(P)-binding Rossmann-like Domain"/>
    <property type="match status" value="1"/>
</dbReference>
<organism evidence="2 3">
    <name type="scientific">Deinococcus reticulitermitis</name>
    <dbReference type="NCBI Taxonomy" id="856736"/>
    <lineage>
        <taxon>Bacteria</taxon>
        <taxon>Thermotogati</taxon>
        <taxon>Deinococcota</taxon>
        <taxon>Deinococci</taxon>
        <taxon>Deinococcales</taxon>
        <taxon>Deinococcaceae</taxon>
        <taxon>Deinococcus</taxon>
    </lineage>
</organism>
<accession>A0A1H6UFE7</accession>
<dbReference type="InterPro" id="IPR036291">
    <property type="entry name" value="NAD(P)-bd_dom_sf"/>
</dbReference>
<keyword evidence="3" id="KW-1185">Reference proteome</keyword>
<gene>
    <name evidence="2" type="ORF">SAMN04488058_102198</name>
</gene>
<dbReference type="EMBL" id="FNZA01000002">
    <property type="protein sequence ID" value="SEI91133.1"/>
    <property type="molecule type" value="Genomic_DNA"/>
</dbReference>
<dbReference type="AlphaFoldDB" id="A0A1H6UFE7"/>
<dbReference type="RefSeq" id="WP_092263449.1">
    <property type="nucleotide sequence ID" value="NZ_FNZA01000002.1"/>
</dbReference>
<dbReference type="OrthoDB" id="9785372at2"/>
<dbReference type="PANTHER" id="PTHR43355">
    <property type="entry name" value="FLAVIN REDUCTASE (NADPH)"/>
    <property type="match status" value="1"/>
</dbReference>
<dbReference type="STRING" id="856736.SAMN04488058_102198"/>
<feature type="domain" description="NAD(P)-binding" evidence="1">
    <location>
        <begin position="17"/>
        <end position="203"/>
    </location>
</feature>
<dbReference type="InterPro" id="IPR051606">
    <property type="entry name" value="Polyketide_Oxido-like"/>
</dbReference>
<evidence type="ECO:0000313" key="3">
    <source>
        <dbReference type="Proteomes" id="UP000199223"/>
    </source>
</evidence>
<reference evidence="3" key="1">
    <citation type="submission" date="2016-10" db="EMBL/GenBank/DDBJ databases">
        <authorList>
            <person name="Varghese N."/>
            <person name="Submissions S."/>
        </authorList>
    </citation>
    <scope>NUCLEOTIDE SEQUENCE [LARGE SCALE GENOMIC DNA]</scope>
    <source>
        <strain evidence="3">CGMCC 1.10218</strain>
    </source>
</reference>
<dbReference type="SUPFAM" id="SSF51735">
    <property type="entry name" value="NAD(P)-binding Rossmann-fold domains"/>
    <property type="match status" value="1"/>
</dbReference>
<sequence length="217" mass="23420">MTSSEQTPTKPTLAVLGGTGRTGRLLIDQALVRGYPLRVLARDPARLHRRDDALFALRGDARSHEDVARLLSGADVVLSTLGPVRGESSGVMETAARTLVDLMTELGLTRLITLTGAGVRQPGDRPKLADRLIRRALATLQADVLRDSEAHVRTVTVSPLDWTVVRAPMLRDGPARPVRAGMVGDIGPQISRASVADFMLREVEAGRWIRQAPAISN</sequence>
<proteinExistence type="predicted"/>
<dbReference type="GO" id="GO:0004074">
    <property type="term" value="F:biliverdin reductase [NAD(P)H] activity"/>
    <property type="evidence" value="ECO:0007669"/>
    <property type="project" value="TreeGrafter"/>
</dbReference>
<dbReference type="InterPro" id="IPR016040">
    <property type="entry name" value="NAD(P)-bd_dom"/>
</dbReference>